<evidence type="ECO:0000313" key="1">
    <source>
        <dbReference type="EMBL" id="MBB4276685.1"/>
    </source>
</evidence>
<comment type="caution">
    <text evidence="1">The sequence shown here is derived from an EMBL/GenBank/DDBJ whole genome shotgun (WGS) entry which is preliminary data.</text>
</comment>
<gene>
    <name evidence="1" type="ORF">GGE12_004482</name>
</gene>
<sequence>MRVAADVIEHLFGSGEGRLGVDHPVSLSKGRQIAPEGFALVKVLQGGEELQLARVEGLLQELQEQAAEQA</sequence>
<dbReference type="AlphaFoldDB" id="A0A7W6RQA3"/>
<name>A0A7W6RQA3_9HYPH</name>
<evidence type="ECO:0000313" key="2">
    <source>
        <dbReference type="Proteomes" id="UP000533641"/>
    </source>
</evidence>
<protein>
    <submittedName>
        <fullName evidence="1">Uncharacterized protein</fullName>
    </submittedName>
</protein>
<dbReference type="EMBL" id="JACIGM010000009">
    <property type="protein sequence ID" value="MBB4276685.1"/>
    <property type="molecule type" value="Genomic_DNA"/>
</dbReference>
<accession>A0A7W6RQA3</accession>
<proteinExistence type="predicted"/>
<dbReference type="Proteomes" id="UP000533641">
    <property type="component" value="Unassembled WGS sequence"/>
</dbReference>
<reference evidence="1 2" key="1">
    <citation type="submission" date="2020-08" db="EMBL/GenBank/DDBJ databases">
        <title>Genomic Encyclopedia of Type Strains, Phase IV (KMG-V): Genome sequencing to study the core and pangenomes of soil and plant-associated prokaryotes.</title>
        <authorList>
            <person name="Whitman W."/>
        </authorList>
    </citation>
    <scope>NUCLEOTIDE SEQUENCE [LARGE SCALE GENOMIC DNA]</scope>
    <source>
        <strain evidence="1 2">SEMIA 402</strain>
    </source>
</reference>
<organism evidence="1 2">
    <name type="scientific">Rhizobium mongolense</name>
    <dbReference type="NCBI Taxonomy" id="57676"/>
    <lineage>
        <taxon>Bacteria</taxon>
        <taxon>Pseudomonadati</taxon>
        <taxon>Pseudomonadota</taxon>
        <taxon>Alphaproteobacteria</taxon>
        <taxon>Hyphomicrobiales</taxon>
        <taxon>Rhizobiaceae</taxon>
        <taxon>Rhizobium/Agrobacterium group</taxon>
        <taxon>Rhizobium</taxon>
    </lineage>
</organism>